<reference evidence="1" key="1">
    <citation type="submission" date="2022-08" db="EMBL/GenBank/DDBJ databases">
        <authorList>
            <person name="Deng Y."/>
            <person name="Han X.-F."/>
            <person name="Zhang Y.-Q."/>
        </authorList>
    </citation>
    <scope>NUCLEOTIDE SEQUENCE</scope>
    <source>
        <strain evidence="1">CPCC 205763</strain>
    </source>
</reference>
<sequence length="105" mass="12159">MIAEPVDPRDVLQDEDYPVYRVYFWLQPDPAWAAQSWEWRIRDARDVFEVIAWAEGERGDRTYQLFVEEPILNGSRSAGVRLVRLAGDDPTRVGVASSTITFDRE</sequence>
<evidence type="ECO:0000313" key="2">
    <source>
        <dbReference type="Proteomes" id="UP001165584"/>
    </source>
</evidence>
<accession>A0ABT2GUX9</accession>
<dbReference type="RefSeq" id="WP_259509731.1">
    <property type="nucleotide sequence ID" value="NZ_JANLCM010000002.1"/>
</dbReference>
<evidence type="ECO:0000313" key="1">
    <source>
        <dbReference type="EMBL" id="MCS5720020.1"/>
    </source>
</evidence>
<name>A0ABT2GUX9_9MICO</name>
<dbReference type="Proteomes" id="UP001165584">
    <property type="component" value="Unassembled WGS sequence"/>
</dbReference>
<organism evidence="1 2">
    <name type="scientific">Herbiconiux aconitum</name>
    <dbReference type="NCBI Taxonomy" id="2970913"/>
    <lineage>
        <taxon>Bacteria</taxon>
        <taxon>Bacillati</taxon>
        <taxon>Actinomycetota</taxon>
        <taxon>Actinomycetes</taxon>
        <taxon>Micrococcales</taxon>
        <taxon>Microbacteriaceae</taxon>
        <taxon>Herbiconiux</taxon>
    </lineage>
</organism>
<protein>
    <submittedName>
        <fullName evidence="1">Uncharacterized protein</fullName>
    </submittedName>
</protein>
<comment type="caution">
    <text evidence="1">The sequence shown here is derived from an EMBL/GenBank/DDBJ whole genome shotgun (WGS) entry which is preliminary data.</text>
</comment>
<keyword evidence="2" id="KW-1185">Reference proteome</keyword>
<proteinExistence type="predicted"/>
<dbReference type="EMBL" id="JANLCM010000002">
    <property type="protein sequence ID" value="MCS5720020.1"/>
    <property type="molecule type" value="Genomic_DNA"/>
</dbReference>
<gene>
    <name evidence="1" type="ORF">N1027_17960</name>
</gene>